<dbReference type="GO" id="GO:0015159">
    <property type="term" value="F:polysaccharide transmembrane transporter activity"/>
    <property type="evidence" value="ECO:0007669"/>
    <property type="project" value="InterPro"/>
</dbReference>
<accession>M7NVR6</accession>
<dbReference type="InterPro" id="IPR019554">
    <property type="entry name" value="Soluble_ligand-bd"/>
</dbReference>
<keyword evidence="1 2" id="KW-0732">Signal</keyword>
<dbReference type="PANTHER" id="PTHR33619">
    <property type="entry name" value="POLYSACCHARIDE EXPORT PROTEIN GFCE-RELATED"/>
    <property type="match status" value="1"/>
</dbReference>
<gene>
    <name evidence="5" type="ORF">ADICEAN_02275</name>
</gene>
<evidence type="ECO:0000313" key="6">
    <source>
        <dbReference type="Proteomes" id="UP000011910"/>
    </source>
</evidence>
<dbReference type="RefSeq" id="WP_009195668.1">
    <property type="nucleotide sequence ID" value="NZ_AODQ01000053.1"/>
</dbReference>
<dbReference type="PATRIC" id="fig|1279009.4.peg.2309"/>
<feature type="domain" description="Soluble ligand binding" evidence="4">
    <location>
        <begin position="143"/>
        <end position="192"/>
    </location>
</feature>
<dbReference type="InterPro" id="IPR049712">
    <property type="entry name" value="Poly_export"/>
</dbReference>
<reference evidence="5 6" key="1">
    <citation type="journal article" date="2013" name="Genome Announc.">
        <title>Draft Genome Sequence of Cesiribacter andamanensis Strain AMV16T, Isolated from a Soil Sample from a Mud Volcano in the Andaman Islands, India.</title>
        <authorList>
            <person name="Shivaji S."/>
            <person name="Ara S."/>
            <person name="Begum Z."/>
            <person name="Srinivas T.N."/>
            <person name="Singh A."/>
            <person name="Kumar Pinnaka A."/>
        </authorList>
    </citation>
    <scope>NUCLEOTIDE SEQUENCE [LARGE SCALE GENOMIC DNA]</scope>
    <source>
        <strain evidence="5 6">AMV16</strain>
    </source>
</reference>
<dbReference type="STRING" id="1279009.ADICEAN_02275"/>
<dbReference type="OrthoDB" id="662756at2"/>
<evidence type="ECO:0000256" key="2">
    <source>
        <dbReference type="SAM" id="SignalP"/>
    </source>
</evidence>
<evidence type="ECO:0000313" key="5">
    <source>
        <dbReference type="EMBL" id="EMR02569.1"/>
    </source>
</evidence>
<name>M7NVR6_9BACT</name>
<dbReference type="InterPro" id="IPR003715">
    <property type="entry name" value="Poly_export_N"/>
</dbReference>
<dbReference type="Proteomes" id="UP000011910">
    <property type="component" value="Unassembled WGS sequence"/>
</dbReference>
<keyword evidence="6" id="KW-1185">Reference proteome</keyword>
<dbReference type="eggNOG" id="COG1596">
    <property type="taxonomic scope" value="Bacteria"/>
</dbReference>
<feature type="domain" description="Polysaccharide export protein N-terminal" evidence="3">
    <location>
        <begin position="42"/>
        <end position="138"/>
    </location>
</feature>
<dbReference type="EMBL" id="AODQ01000053">
    <property type="protein sequence ID" value="EMR02569.1"/>
    <property type="molecule type" value="Genomic_DNA"/>
</dbReference>
<feature type="chain" id="PRO_5004082563" evidence="2">
    <location>
        <begin position="20"/>
        <end position="258"/>
    </location>
</feature>
<dbReference type="Pfam" id="PF10531">
    <property type="entry name" value="SLBB"/>
    <property type="match status" value="1"/>
</dbReference>
<dbReference type="Pfam" id="PF02563">
    <property type="entry name" value="Poly_export"/>
    <property type="match status" value="1"/>
</dbReference>
<evidence type="ECO:0000256" key="1">
    <source>
        <dbReference type="ARBA" id="ARBA00022729"/>
    </source>
</evidence>
<protein>
    <submittedName>
        <fullName evidence="5">Polysaccharide export protein Wza</fullName>
    </submittedName>
</protein>
<feature type="signal peptide" evidence="2">
    <location>
        <begin position="1"/>
        <end position="19"/>
    </location>
</feature>
<comment type="caution">
    <text evidence="5">The sequence shown here is derived from an EMBL/GenBank/DDBJ whole genome shotgun (WGS) entry which is preliminary data.</text>
</comment>
<dbReference type="PANTHER" id="PTHR33619:SF3">
    <property type="entry name" value="POLYSACCHARIDE EXPORT PROTEIN GFCE-RELATED"/>
    <property type="match status" value="1"/>
</dbReference>
<proteinExistence type="predicted"/>
<sequence length="258" mass="28409">MHKSLVVLILFLNCLSACVSNKEALYFPNVDDAARFEPVGAPEHIIRKDDLLSITVSSSNPEASQIFNLPNTSNAEGRTQTGEVQRPAGYLVRADGSIAFPLLGAIKAEGLSKQQLQEVITTALIQRKLLLDPIVDVRHLNFKVTVLGEVSRPTVITVANEKITLLEALGLAGDLTIFGKRSTVLLLRDEGGQRVARRINLNSSELLTSPYYYLKADDVIYVEPNRARVASRTRLFQVLPLFVSGLSASIFILDRLLR</sequence>
<evidence type="ECO:0000259" key="3">
    <source>
        <dbReference type="Pfam" id="PF02563"/>
    </source>
</evidence>
<evidence type="ECO:0000259" key="4">
    <source>
        <dbReference type="Pfam" id="PF10531"/>
    </source>
</evidence>
<dbReference type="Gene3D" id="3.30.1950.10">
    <property type="entry name" value="wza like domain"/>
    <property type="match status" value="1"/>
</dbReference>
<organism evidence="5 6">
    <name type="scientific">Cesiribacter andamanensis AMV16</name>
    <dbReference type="NCBI Taxonomy" id="1279009"/>
    <lineage>
        <taxon>Bacteria</taxon>
        <taxon>Pseudomonadati</taxon>
        <taxon>Bacteroidota</taxon>
        <taxon>Cytophagia</taxon>
        <taxon>Cytophagales</taxon>
        <taxon>Cesiribacteraceae</taxon>
        <taxon>Cesiribacter</taxon>
    </lineage>
</organism>
<dbReference type="AlphaFoldDB" id="M7NVR6"/>